<dbReference type="PROSITE" id="PS51849">
    <property type="entry name" value="RSGI_N"/>
    <property type="match status" value="1"/>
</dbReference>
<dbReference type="eggNOG" id="ENOG5030I5Z">
    <property type="taxonomic scope" value="Bacteria"/>
</dbReference>
<keyword evidence="5 7" id="KW-0472">Membrane</keyword>
<reference evidence="9 10" key="1">
    <citation type="journal article" date="2015" name="Geomicrobiol. J.">
        <title>Caldisalinibacter kiritimatiensis gen. nov., sp. nov., a moderately thermohalophilic thiosulfate-reducing bacterium from a hypersaline microbial mat.</title>
        <authorList>
            <person name="Ben Hania W."/>
            <person name="Joseph M."/>
            <person name="Fiebig A."/>
            <person name="Bunk B."/>
            <person name="Klenk H.-P."/>
            <person name="Fardeau M.-L."/>
            <person name="Spring S."/>
        </authorList>
    </citation>
    <scope>NUCLEOTIDE SEQUENCE [LARGE SCALE GENOMIC DNA]</scope>
    <source>
        <strain evidence="9 10">L21-TH-D2</strain>
    </source>
</reference>
<protein>
    <recommendedName>
        <fullName evidence="8">RsgI N-terminal anti-sigma domain-containing protein</fullName>
    </recommendedName>
</protein>
<comment type="caution">
    <text evidence="9">The sequence shown here is derived from an EMBL/GenBank/DDBJ whole genome shotgun (WGS) entry which is preliminary data.</text>
</comment>
<feature type="compositionally biased region" description="Basic and acidic residues" evidence="6">
    <location>
        <begin position="268"/>
        <end position="361"/>
    </location>
</feature>
<name>R1ARH3_9FIRM</name>
<feature type="compositionally biased region" description="Basic and acidic residues" evidence="6">
    <location>
        <begin position="389"/>
        <end position="401"/>
    </location>
</feature>
<dbReference type="Pfam" id="PF23750">
    <property type="entry name" value="RsgI_M"/>
    <property type="match status" value="1"/>
</dbReference>
<dbReference type="Proteomes" id="UP000013378">
    <property type="component" value="Unassembled WGS sequence"/>
</dbReference>
<dbReference type="GO" id="GO:0005886">
    <property type="term" value="C:plasma membrane"/>
    <property type="evidence" value="ECO:0007669"/>
    <property type="project" value="UniProtKB-SubCell"/>
</dbReference>
<organism evidence="9 10">
    <name type="scientific">Caldisalinibacter kiritimatiensis</name>
    <dbReference type="NCBI Taxonomy" id="1304284"/>
    <lineage>
        <taxon>Bacteria</taxon>
        <taxon>Bacillati</taxon>
        <taxon>Bacillota</taxon>
        <taxon>Tissierellia</taxon>
        <taxon>Tissierellales</taxon>
        <taxon>Thermohalobacteraceae</taxon>
        <taxon>Caldisalinibacter</taxon>
    </lineage>
</organism>
<evidence type="ECO:0000256" key="4">
    <source>
        <dbReference type="ARBA" id="ARBA00022989"/>
    </source>
</evidence>
<feature type="compositionally biased region" description="Basic and acidic residues" evidence="6">
    <location>
        <begin position="408"/>
        <end position="425"/>
    </location>
</feature>
<evidence type="ECO:0000259" key="8">
    <source>
        <dbReference type="PROSITE" id="PS51849"/>
    </source>
</evidence>
<feature type="compositionally biased region" description="Acidic residues" evidence="6">
    <location>
        <begin position="362"/>
        <end position="388"/>
    </location>
</feature>
<evidence type="ECO:0000256" key="2">
    <source>
        <dbReference type="ARBA" id="ARBA00022475"/>
    </source>
</evidence>
<proteinExistence type="predicted"/>
<feature type="compositionally biased region" description="Basic and acidic residues" evidence="6">
    <location>
        <begin position="243"/>
        <end position="259"/>
    </location>
</feature>
<evidence type="ECO:0000256" key="5">
    <source>
        <dbReference type="ARBA" id="ARBA00023136"/>
    </source>
</evidence>
<evidence type="ECO:0000256" key="1">
    <source>
        <dbReference type="ARBA" id="ARBA00004162"/>
    </source>
</evidence>
<keyword evidence="10" id="KW-1185">Reference proteome</keyword>
<evidence type="ECO:0000256" key="7">
    <source>
        <dbReference type="SAM" id="Phobius"/>
    </source>
</evidence>
<dbReference type="InterPro" id="IPR055431">
    <property type="entry name" value="RsgI_M"/>
</dbReference>
<dbReference type="Pfam" id="PF12791">
    <property type="entry name" value="RsgI_N"/>
    <property type="match status" value="1"/>
</dbReference>
<evidence type="ECO:0000256" key="3">
    <source>
        <dbReference type="ARBA" id="ARBA00022692"/>
    </source>
</evidence>
<accession>R1ARH3</accession>
<comment type="subcellular location">
    <subcellularLocation>
        <location evidence="1">Cell membrane</location>
        <topology evidence="1">Single-pass membrane protein</topology>
    </subcellularLocation>
</comment>
<feature type="domain" description="RsgI N-terminal anti-sigma" evidence="8">
    <location>
        <begin position="1"/>
        <end position="49"/>
    </location>
</feature>
<feature type="region of interest" description="Disordered" evidence="6">
    <location>
        <begin position="243"/>
        <end position="434"/>
    </location>
</feature>
<keyword evidence="2" id="KW-1003">Cell membrane</keyword>
<keyword evidence="4 7" id="KW-1133">Transmembrane helix</keyword>
<evidence type="ECO:0000313" key="9">
    <source>
        <dbReference type="EMBL" id="EOC99752.1"/>
    </source>
</evidence>
<evidence type="ECO:0000256" key="6">
    <source>
        <dbReference type="SAM" id="MobiDB-lite"/>
    </source>
</evidence>
<evidence type="ECO:0000313" key="10">
    <source>
        <dbReference type="Proteomes" id="UP000013378"/>
    </source>
</evidence>
<keyword evidence="3 7" id="KW-0812">Transmembrane</keyword>
<gene>
    <name evidence="9" type="ORF">L21TH_2230</name>
</gene>
<dbReference type="STRING" id="1304284.L21TH_2230"/>
<sequence>MKGIVMEKLGDKVVVLTKEGDFIETTIPNEHVDIGQEIIIDNRSSNSNLFRRVVSIAAAIILLVIGSYGVYGYYNPFGYVNVDINPSLEIAYNLYGRVIDIKPLNDDGKLIASKLDDFKNKSVDDVLNQVVDKAVEEEFIEKDKENLVLVTITEKGKKIKEENIQQQVNNHIEEIKMNTELVIVESDKETYEKAKKEKTSPGKLMLINEALKLDKSIKTEEIFNKPVKEIVNIINEKRKEIKDKVKDRKKEEKEEKLDKLNGTSKTNKSKEKAKIKEKIRIEEEKENKKDKSEGNKKEKDNNSKKPDEQKDKKDRKGKSDKSNNVDNKEQKGENEKKIKDKNEGKKGKKSKDERDIKNEDNDKNEDDEDDDKDVENEDDEEYDDDNYDEKENEHEDKNEGRGKKRGKEQRLKQKNEDNNSEERLNRNKRPGVKH</sequence>
<dbReference type="EMBL" id="ARZA01000245">
    <property type="protein sequence ID" value="EOC99752.1"/>
    <property type="molecule type" value="Genomic_DNA"/>
</dbReference>
<dbReference type="InterPro" id="IPR024449">
    <property type="entry name" value="Anti-sigma_RsgI_N"/>
</dbReference>
<dbReference type="AlphaFoldDB" id="R1ARH3"/>
<dbReference type="OrthoDB" id="9800626at2"/>
<feature type="transmembrane region" description="Helical" evidence="7">
    <location>
        <begin position="53"/>
        <end position="74"/>
    </location>
</feature>
<dbReference type="RefSeq" id="WP_006316116.1">
    <property type="nucleotide sequence ID" value="NZ_ARZA01000245.1"/>
</dbReference>